<evidence type="ECO:0000313" key="1">
    <source>
        <dbReference type="EMBL" id="EYU37106.1"/>
    </source>
</evidence>
<reference evidence="1 2" key="1">
    <citation type="journal article" date="2013" name="Proc. Natl. Acad. Sci. U.S.A.">
        <title>Fine-scale variation in meiotic recombination in Mimulus inferred from population shotgun sequencing.</title>
        <authorList>
            <person name="Hellsten U."/>
            <person name="Wright K.M."/>
            <person name="Jenkins J."/>
            <person name="Shu S."/>
            <person name="Yuan Y."/>
            <person name="Wessler S.R."/>
            <person name="Schmutz J."/>
            <person name="Willis J.H."/>
            <person name="Rokhsar D.S."/>
        </authorList>
    </citation>
    <scope>NUCLEOTIDE SEQUENCE [LARGE SCALE GENOMIC DNA]</scope>
    <source>
        <strain evidence="2">cv. DUN x IM62</strain>
    </source>
</reference>
<proteinExistence type="predicted"/>
<evidence type="ECO:0000313" key="2">
    <source>
        <dbReference type="Proteomes" id="UP000030748"/>
    </source>
</evidence>
<organism evidence="1 2">
    <name type="scientific">Erythranthe guttata</name>
    <name type="common">Yellow monkey flower</name>
    <name type="synonym">Mimulus guttatus</name>
    <dbReference type="NCBI Taxonomy" id="4155"/>
    <lineage>
        <taxon>Eukaryota</taxon>
        <taxon>Viridiplantae</taxon>
        <taxon>Streptophyta</taxon>
        <taxon>Embryophyta</taxon>
        <taxon>Tracheophyta</taxon>
        <taxon>Spermatophyta</taxon>
        <taxon>Magnoliopsida</taxon>
        <taxon>eudicotyledons</taxon>
        <taxon>Gunneridae</taxon>
        <taxon>Pentapetalae</taxon>
        <taxon>asterids</taxon>
        <taxon>lamiids</taxon>
        <taxon>Lamiales</taxon>
        <taxon>Phrymaceae</taxon>
        <taxon>Erythranthe</taxon>
    </lineage>
</organism>
<accession>A0A022RA19</accession>
<dbReference type="Proteomes" id="UP000030748">
    <property type="component" value="Unassembled WGS sequence"/>
</dbReference>
<sequence length="95" mass="10880">MMWRARAKLENIMTQNGEGLHIWPQLLTSTVPPFHASTPAAAASFDAHRPCRQHHFPPLFSTNCRRRPLSFFNIIPHLRHLSYLCSPHLLLLSAT</sequence>
<dbReference type="EMBL" id="KI630572">
    <property type="protein sequence ID" value="EYU37106.1"/>
    <property type="molecule type" value="Genomic_DNA"/>
</dbReference>
<dbReference type="AlphaFoldDB" id="A0A022RA19"/>
<keyword evidence="2" id="KW-1185">Reference proteome</keyword>
<name>A0A022RA19_ERYGU</name>
<protein>
    <submittedName>
        <fullName evidence="1">Uncharacterized protein</fullName>
    </submittedName>
</protein>
<gene>
    <name evidence="1" type="ORF">MIMGU_mgv1a017053mg</name>
</gene>